<organism evidence="1 2">
    <name type="scientific">Leucobacter triazinivorans</name>
    <dbReference type="NCBI Taxonomy" id="1784719"/>
    <lineage>
        <taxon>Bacteria</taxon>
        <taxon>Bacillati</taxon>
        <taxon>Actinomycetota</taxon>
        <taxon>Actinomycetes</taxon>
        <taxon>Micrococcales</taxon>
        <taxon>Microbacteriaceae</taxon>
        <taxon>Leucobacter</taxon>
    </lineage>
</organism>
<accession>A0A4P6KF50</accession>
<evidence type="ECO:0000313" key="1">
    <source>
        <dbReference type="EMBL" id="QBE48932.1"/>
    </source>
</evidence>
<evidence type="ECO:0008006" key="3">
    <source>
        <dbReference type="Google" id="ProtNLM"/>
    </source>
</evidence>
<dbReference type="AlphaFoldDB" id="A0A4P6KF50"/>
<dbReference type="Pfam" id="PF19850">
    <property type="entry name" value="DUF6325"/>
    <property type="match status" value="1"/>
</dbReference>
<sequence length="144" mass="14678">MTHFRYGPVELHVVGFPGDAPSPQVLGALGDLLDTGLVRLLDFILVTKSEDGAVDVVEIEGDGAPGLNGAVPLAAGLVGAEDVESLAESVAPGASAAIVALELAYQRELAEQLGASGGEVLRSERIPAPIVNAVLDLAEQEEGD</sequence>
<dbReference type="OrthoDB" id="4464342at2"/>
<reference evidence="1 2" key="1">
    <citation type="submission" date="2019-02" db="EMBL/GenBank/DDBJ databases">
        <authorList>
            <person name="Sun L."/>
            <person name="Pan D."/>
            <person name="Wu X."/>
        </authorList>
    </citation>
    <scope>NUCLEOTIDE SEQUENCE [LARGE SCALE GENOMIC DNA]</scope>
    <source>
        <strain evidence="1 2">JW-1</strain>
    </source>
</reference>
<dbReference type="KEGG" id="ltr:EVS81_08860"/>
<dbReference type="Proteomes" id="UP000289260">
    <property type="component" value="Chromosome"/>
</dbReference>
<dbReference type="EMBL" id="CP035806">
    <property type="protein sequence ID" value="QBE48932.1"/>
    <property type="molecule type" value="Genomic_DNA"/>
</dbReference>
<gene>
    <name evidence="1" type="ORF">EVS81_08860</name>
</gene>
<evidence type="ECO:0000313" key="2">
    <source>
        <dbReference type="Proteomes" id="UP000289260"/>
    </source>
</evidence>
<name>A0A4P6KF50_9MICO</name>
<proteinExistence type="predicted"/>
<keyword evidence="2" id="KW-1185">Reference proteome</keyword>
<dbReference type="InterPro" id="IPR046288">
    <property type="entry name" value="DUF6325"/>
</dbReference>
<protein>
    <recommendedName>
        <fullName evidence="3">DUF1269 domain-containing protein</fullName>
    </recommendedName>
</protein>
<dbReference type="RefSeq" id="WP_130110067.1">
    <property type="nucleotide sequence ID" value="NZ_CP035806.1"/>
</dbReference>